<evidence type="ECO:0000256" key="1">
    <source>
        <dbReference type="ARBA" id="ARBA00004141"/>
    </source>
</evidence>
<comment type="similarity">
    <text evidence="6">Belongs to the binding-protein-dependent transport system permease family.</text>
</comment>
<feature type="domain" description="ABC transmembrane type-1" evidence="7">
    <location>
        <begin position="27"/>
        <end position="206"/>
    </location>
</feature>
<dbReference type="EMBL" id="JROM01000017">
    <property type="protein sequence ID" value="KHE74671.1"/>
    <property type="molecule type" value="Genomic_DNA"/>
</dbReference>
<dbReference type="InterPro" id="IPR051204">
    <property type="entry name" value="ABC_transp_perm/SBD"/>
</dbReference>
<feature type="transmembrane region" description="Helical" evidence="6">
    <location>
        <begin position="153"/>
        <end position="177"/>
    </location>
</feature>
<dbReference type="STRING" id="223184.AS25_05140"/>
<organism evidence="8 9">
    <name type="scientific">Kocuria marina</name>
    <dbReference type="NCBI Taxonomy" id="223184"/>
    <lineage>
        <taxon>Bacteria</taxon>
        <taxon>Bacillati</taxon>
        <taxon>Actinomycetota</taxon>
        <taxon>Actinomycetes</taxon>
        <taxon>Micrococcales</taxon>
        <taxon>Micrococcaceae</taxon>
        <taxon>Kocuria</taxon>
    </lineage>
</organism>
<accession>A0A0B0D9J0</accession>
<evidence type="ECO:0000313" key="8">
    <source>
        <dbReference type="EMBL" id="KHE74671.1"/>
    </source>
</evidence>
<comment type="subcellular location">
    <subcellularLocation>
        <location evidence="6">Cell membrane</location>
        <topology evidence="6">Multi-pass membrane protein</topology>
    </subcellularLocation>
    <subcellularLocation>
        <location evidence="1">Membrane</location>
        <topology evidence="1">Multi-pass membrane protein</topology>
    </subcellularLocation>
</comment>
<dbReference type="PANTHER" id="PTHR30177:SF33">
    <property type="entry name" value="POSSIBLE OSMOPROTECTANT (GLYCINE BETAINE_CARNITINE_CHOLINE_L-PROLINE) TRANSPORT INTEGRAL MEMBRANE PROTEIN ABC TRANSPORTER PROZ"/>
    <property type="match status" value="1"/>
</dbReference>
<evidence type="ECO:0000256" key="6">
    <source>
        <dbReference type="RuleBase" id="RU363032"/>
    </source>
</evidence>
<gene>
    <name evidence="8" type="ORF">AS25_05140</name>
</gene>
<proteinExistence type="inferred from homology"/>
<evidence type="ECO:0000256" key="5">
    <source>
        <dbReference type="ARBA" id="ARBA00023136"/>
    </source>
</evidence>
<dbReference type="InterPro" id="IPR000515">
    <property type="entry name" value="MetI-like"/>
</dbReference>
<keyword evidence="4 6" id="KW-1133">Transmembrane helix</keyword>
<dbReference type="GO" id="GO:0031460">
    <property type="term" value="P:glycine betaine transport"/>
    <property type="evidence" value="ECO:0007669"/>
    <property type="project" value="TreeGrafter"/>
</dbReference>
<comment type="caution">
    <text evidence="8">The sequence shown here is derived from an EMBL/GenBank/DDBJ whole genome shotgun (WGS) entry which is preliminary data.</text>
</comment>
<evidence type="ECO:0000256" key="2">
    <source>
        <dbReference type="ARBA" id="ARBA00022448"/>
    </source>
</evidence>
<dbReference type="PANTHER" id="PTHR30177">
    <property type="entry name" value="GLYCINE BETAINE/L-PROLINE TRANSPORT SYSTEM PERMEASE PROTEIN PROW"/>
    <property type="match status" value="1"/>
</dbReference>
<keyword evidence="5 6" id="KW-0472">Membrane</keyword>
<keyword evidence="3 6" id="KW-0812">Transmembrane</keyword>
<feature type="transmembrane region" description="Helical" evidence="6">
    <location>
        <begin position="189"/>
        <end position="209"/>
    </location>
</feature>
<dbReference type="InterPro" id="IPR035906">
    <property type="entry name" value="MetI-like_sf"/>
</dbReference>
<sequence length="225" mass="23157">MNLFSEAAQFLTDPANWSGATGIPQRLLEHVGYSVLTMGIALAIAVPLGLWVGHTRRGGGMIVGLAGALRSLPTLGLLTLFTLLMGLGLMPPILALVLLAIPPILSGTYSGVAAVSPALVDAARSMGMTEGQVLTRVEIPVALPVILGGIRNAALQVLATVTIVAYINLGGLGRYLIDGLAVRDYARMLASVVLVAVLALAADAVLALVQRLVTSPGLRLAGDRP</sequence>
<dbReference type="SUPFAM" id="SSF161098">
    <property type="entry name" value="MetI-like"/>
    <property type="match status" value="1"/>
</dbReference>
<dbReference type="CDD" id="cd06261">
    <property type="entry name" value="TM_PBP2"/>
    <property type="match status" value="1"/>
</dbReference>
<protein>
    <submittedName>
        <fullName evidence="8">ABC transporter permease</fullName>
    </submittedName>
</protein>
<dbReference type="eggNOG" id="COG1174">
    <property type="taxonomic scope" value="Bacteria"/>
</dbReference>
<dbReference type="RefSeq" id="WP_035962732.1">
    <property type="nucleotide sequence ID" value="NZ_JAQDPS010000014.1"/>
</dbReference>
<dbReference type="Proteomes" id="UP000030664">
    <property type="component" value="Unassembled WGS sequence"/>
</dbReference>
<dbReference type="PROSITE" id="PS50928">
    <property type="entry name" value="ABC_TM1"/>
    <property type="match status" value="1"/>
</dbReference>
<feature type="transmembrane region" description="Helical" evidence="6">
    <location>
        <begin position="74"/>
        <end position="101"/>
    </location>
</feature>
<dbReference type="GO" id="GO:0055085">
    <property type="term" value="P:transmembrane transport"/>
    <property type="evidence" value="ECO:0007669"/>
    <property type="project" value="InterPro"/>
</dbReference>
<evidence type="ECO:0000256" key="4">
    <source>
        <dbReference type="ARBA" id="ARBA00022989"/>
    </source>
</evidence>
<name>A0A0B0D9J0_9MICC</name>
<evidence type="ECO:0000259" key="7">
    <source>
        <dbReference type="PROSITE" id="PS50928"/>
    </source>
</evidence>
<keyword evidence="2 6" id="KW-0813">Transport</keyword>
<dbReference type="Pfam" id="PF00528">
    <property type="entry name" value="BPD_transp_1"/>
    <property type="match status" value="1"/>
</dbReference>
<dbReference type="Gene3D" id="1.10.3720.10">
    <property type="entry name" value="MetI-like"/>
    <property type="match status" value="1"/>
</dbReference>
<feature type="transmembrane region" description="Helical" evidence="6">
    <location>
        <begin position="31"/>
        <end position="53"/>
    </location>
</feature>
<evidence type="ECO:0000313" key="9">
    <source>
        <dbReference type="Proteomes" id="UP000030664"/>
    </source>
</evidence>
<dbReference type="GO" id="GO:0005886">
    <property type="term" value="C:plasma membrane"/>
    <property type="evidence" value="ECO:0007669"/>
    <property type="project" value="UniProtKB-SubCell"/>
</dbReference>
<dbReference type="AlphaFoldDB" id="A0A0B0D9J0"/>
<evidence type="ECO:0000256" key="3">
    <source>
        <dbReference type="ARBA" id="ARBA00022692"/>
    </source>
</evidence>
<reference evidence="8 9" key="1">
    <citation type="submission" date="2014-09" db="EMBL/GenBank/DDBJ databases">
        <title>High-quality draft genome sequence of Kocuria marina SO9-6, an actinobacterium isolated from a copper mine.</title>
        <authorList>
            <person name="Castro D.B."/>
            <person name="Pereira L.B."/>
            <person name="Silva M.V."/>
            <person name="Silva B.P."/>
            <person name="Zanardi B.R."/>
            <person name="Carlos C."/>
            <person name="Belgini D.R."/>
            <person name="Limache E.G."/>
            <person name="Lacerda G.V."/>
            <person name="Nery M.B."/>
            <person name="Gomes M.B."/>
            <person name="Souza S."/>
            <person name="Silva T.M."/>
            <person name="Rodrigues V.D."/>
            <person name="Paulino L.C."/>
            <person name="Vicentini R."/>
            <person name="Ferraz L.F."/>
            <person name="Ottoboni L.M."/>
        </authorList>
    </citation>
    <scope>NUCLEOTIDE SEQUENCE [LARGE SCALE GENOMIC DNA]</scope>
    <source>
        <strain evidence="8 9">SO9-6</strain>
    </source>
</reference>